<name>A0A8S9WVX6_APOLU</name>
<evidence type="ECO:0008006" key="4">
    <source>
        <dbReference type="Google" id="ProtNLM"/>
    </source>
</evidence>
<dbReference type="AlphaFoldDB" id="A0A8S9WVX6"/>
<dbReference type="Proteomes" id="UP000466442">
    <property type="component" value="Unassembled WGS sequence"/>
</dbReference>
<evidence type="ECO:0000313" key="3">
    <source>
        <dbReference type="Proteomes" id="UP000466442"/>
    </source>
</evidence>
<sequence length="366" mass="40566">MFSSRTQEKMLKLCLILATFATFVAGEDHPLSKLRDKWVAVIDQPEKSQYLKDWRGNHTWRMATPYPDSKIKLYCVDFRLSMAGNYEDSCGHARVIVDDGVSKQTFCEAQHNFHVVGQTSKMTVSLITSNVGGGPMECHAKAIQEPSVYETIDLLPGTGIREINFPKQKGEDNDKAWKLRTTSNRKISVQCHKKMESPLDSGVCAKDILTVDGGEGPKVSCGYGAVNMISKGTEMTVRVETFKGTNSQVECVVQSISGPNLNEADNIKYVEEDSSEHGVSPGVKKTTCPCGKANRDSGSRIINGTEVNVVSKYPFMNQPVPEELSPRVGIHNIYEQAAHGESQKLKVKEVHIPQEWFAVKGLWLLI</sequence>
<reference evidence="2" key="1">
    <citation type="journal article" date="2021" name="Mol. Ecol. Resour.">
        <title>Apolygus lucorum genome provides insights into omnivorousness and mesophyll feeding.</title>
        <authorList>
            <person name="Liu Y."/>
            <person name="Liu H."/>
            <person name="Wang H."/>
            <person name="Huang T."/>
            <person name="Liu B."/>
            <person name="Yang B."/>
            <person name="Yin L."/>
            <person name="Li B."/>
            <person name="Zhang Y."/>
            <person name="Zhang S."/>
            <person name="Jiang F."/>
            <person name="Zhang X."/>
            <person name="Ren Y."/>
            <person name="Wang B."/>
            <person name="Wang S."/>
            <person name="Lu Y."/>
            <person name="Wu K."/>
            <person name="Fan W."/>
            <person name="Wang G."/>
        </authorList>
    </citation>
    <scope>NUCLEOTIDE SEQUENCE</scope>
    <source>
        <strain evidence="2">12Hb</strain>
    </source>
</reference>
<keyword evidence="1" id="KW-0732">Signal</keyword>
<keyword evidence="3" id="KW-1185">Reference proteome</keyword>
<feature type="signal peptide" evidence="1">
    <location>
        <begin position="1"/>
        <end position="26"/>
    </location>
</feature>
<dbReference type="OrthoDB" id="10649538at2759"/>
<gene>
    <name evidence="2" type="ORF">GE061_005314</name>
</gene>
<protein>
    <recommendedName>
        <fullName evidence="4">CUB domain-containing protein</fullName>
    </recommendedName>
</protein>
<proteinExistence type="predicted"/>
<evidence type="ECO:0000256" key="1">
    <source>
        <dbReference type="SAM" id="SignalP"/>
    </source>
</evidence>
<dbReference type="EMBL" id="WIXP02000013">
    <property type="protein sequence ID" value="KAF6200867.1"/>
    <property type="molecule type" value="Genomic_DNA"/>
</dbReference>
<feature type="chain" id="PRO_5035923755" description="CUB domain-containing protein" evidence="1">
    <location>
        <begin position="27"/>
        <end position="366"/>
    </location>
</feature>
<organism evidence="2 3">
    <name type="scientific">Apolygus lucorum</name>
    <name type="common">Small green plant bug</name>
    <name type="synonym">Lygocoris lucorum</name>
    <dbReference type="NCBI Taxonomy" id="248454"/>
    <lineage>
        <taxon>Eukaryota</taxon>
        <taxon>Metazoa</taxon>
        <taxon>Ecdysozoa</taxon>
        <taxon>Arthropoda</taxon>
        <taxon>Hexapoda</taxon>
        <taxon>Insecta</taxon>
        <taxon>Pterygota</taxon>
        <taxon>Neoptera</taxon>
        <taxon>Paraneoptera</taxon>
        <taxon>Hemiptera</taxon>
        <taxon>Heteroptera</taxon>
        <taxon>Panheteroptera</taxon>
        <taxon>Cimicomorpha</taxon>
        <taxon>Miridae</taxon>
        <taxon>Mirini</taxon>
        <taxon>Apolygus</taxon>
    </lineage>
</organism>
<comment type="caution">
    <text evidence="2">The sequence shown here is derived from an EMBL/GenBank/DDBJ whole genome shotgun (WGS) entry which is preliminary data.</text>
</comment>
<accession>A0A8S9WVX6</accession>
<evidence type="ECO:0000313" key="2">
    <source>
        <dbReference type="EMBL" id="KAF6200867.1"/>
    </source>
</evidence>